<evidence type="ECO:0000313" key="5">
    <source>
        <dbReference type="Proteomes" id="UP000199004"/>
    </source>
</evidence>
<accession>A0A1G9XAU5</accession>
<proteinExistence type="predicted"/>
<dbReference type="InterPro" id="IPR050109">
    <property type="entry name" value="HTH-type_TetR-like_transc_reg"/>
</dbReference>
<dbReference type="OrthoDB" id="9816296at2"/>
<organism evidence="4 5">
    <name type="scientific">Nocardioides szechwanensis</name>
    <dbReference type="NCBI Taxonomy" id="1005944"/>
    <lineage>
        <taxon>Bacteria</taxon>
        <taxon>Bacillati</taxon>
        <taxon>Actinomycetota</taxon>
        <taxon>Actinomycetes</taxon>
        <taxon>Propionibacteriales</taxon>
        <taxon>Nocardioidaceae</taxon>
        <taxon>Nocardioides</taxon>
    </lineage>
</organism>
<dbReference type="PROSITE" id="PS50977">
    <property type="entry name" value="HTH_TETR_2"/>
    <property type="match status" value="1"/>
</dbReference>
<reference evidence="4 5" key="1">
    <citation type="submission" date="2016-10" db="EMBL/GenBank/DDBJ databases">
        <authorList>
            <person name="de Groot N.N."/>
        </authorList>
    </citation>
    <scope>NUCLEOTIDE SEQUENCE [LARGE SCALE GENOMIC DNA]</scope>
    <source>
        <strain evidence="4 5">CGMCC 1.11147</strain>
    </source>
</reference>
<dbReference type="PANTHER" id="PTHR30055">
    <property type="entry name" value="HTH-TYPE TRANSCRIPTIONAL REGULATOR RUTR"/>
    <property type="match status" value="1"/>
</dbReference>
<gene>
    <name evidence="4" type="ORF">SAMN05192576_1306</name>
</gene>
<feature type="domain" description="HTH tetR-type" evidence="3">
    <location>
        <begin position="20"/>
        <end position="80"/>
    </location>
</feature>
<dbReference type="PANTHER" id="PTHR30055:SF226">
    <property type="entry name" value="HTH-TYPE TRANSCRIPTIONAL REGULATOR PKSA"/>
    <property type="match status" value="1"/>
</dbReference>
<dbReference type="SUPFAM" id="SSF46689">
    <property type="entry name" value="Homeodomain-like"/>
    <property type="match status" value="1"/>
</dbReference>
<evidence type="ECO:0000256" key="1">
    <source>
        <dbReference type="ARBA" id="ARBA00023125"/>
    </source>
</evidence>
<dbReference type="EMBL" id="FNIC01000001">
    <property type="protein sequence ID" value="SDM93556.1"/>
    <property type="molecule type" value="Genomic_DNA"/>
</dbReference>
<dbReference type="GO" id="GO:0000976">
    <property type="term" value="F:transcription cis-regulatory region binding"/>
    <property type="evidence" value="ECO:0007669"/>
    <property type="project" value="TreeGrafter"/>
</dbReference>
<evidence type="ECO:0000313" key="4">
    <source>
        <dbReference type="EMBL" id="SDM93556.1"/>
    </source>
</evidence>
<keyword evidence="5" id="KW-1185">Reference proteome</keyword>
<dbReference type="InterPro" id="IPR001647">
    <property type="entry name" value="HTH_TetR"/>
</dbReference>
<dbReference type="Pfam" id="PF00440">
    <property type="entry name" value="TetR_N"/>
    <property type="match status" value="1"/>
</dbReference>
<dbReference type="Gene3D" id="1.10.357.10">
    <property type="entry name" value="Tetracycline Repressor, domain 2"/>
    <property type="match status" value="1"/>
</dbReference>
<dbReference type="GO" id="GO:0003700">
    <property type="term" value="F:DNA-binding transcription factor activity"/>
    <property type="evidence" value="ECO:0007669"/>
    <property type="project" value="TreeGrafter"/>
</dbReference>
<dbReference type="InterPro" id="IPR009057">
    <property type="entry name" value="Homeodomain-like_sf"/>
</dbReference>
<name>A0A1G9XAU5_9ACTN</name>
<protein>
    <submittedName>
        <fullName evidence="4">Transcriptional regulator, TetR family</fullName>
    </submittedName>
</protein>
<keyword evidence="1 2" id="KW-0238">DNA-binding</keyword>
<dbReference type="AlphaFoldDB" id="A0A1G9XAU5"/>
<dbReference type="RefSeq" id="WP_091022850.1">
    <property type="nucleotide sequence ID" value="NZ_BKAE01000001.1"/>
</dbReference>
<feature type="DNA-binding region" description="H-T-H motif" evidence="2">
    <location>
        <begin position="43"/>
        <end position="62"/>
    </location>
</feature>
<sequence length="205" mass="22217">MPTAPVRRTQGRRTQGERTAATRARLLDATFESVLDRGCAATTIAEVQQRAGLARGTLLHHFPTRASLMLGVVEDVAARRLGVLAQPASGGWPEAVAIVRSDLESPVFLVVLELWVAARTDPDLRDALVPVERVVFESVHRAVTDVVGTDDPRVPTLVQFTIDLLTGATMTGLLHHDRAAHELLVRRWVAALGVLLGEADADSWL</sequence>
<evidence type="ECO:0000259" key="3">
    <source>
        <dbReference type="PROSITE" id="PS50977"/>
    </source>
</evidence>
<dbReference type="STRING" id="1005944.SAMN05192576_1306"/>
<evidence type="ECO:0000256" key="2">
    <source>
        <dbReference type="PROSITE-ProRule" id="PRU00335"/>
    </source>
</evidence>
<dbReference type="Proteomes" id="UP000199004">
    <property type="component" value="Unassembled WGS sequence"/>
</dbReference>